<dbReference type="AlphaFoldDB" id="A0A7Z7FCL1"/>
<dbReference type="PANTHER" id="PTHR42252:SF1">
    <property type="entry name" value="DUF434 DOMAIN-CONTAINING PROTEIN"/>
    <property type="match status" value="1"/>
</dbReference>
<gene>
    <name evidence="3" type="ORF">SAMN04488589_1555</name>
</gene>
<sequence length="233" mass="26319">MTENRHIIKNPKNRIKLRTKAAEDIRYLLERGYSRDSAIRFTSDHYRLDKNERYIMARTVFSCSTASSRKKKKLDTHGLKSRKLLVDGYNVLITLESLLGDEEVWIGDDSFLRDIRGVFRNHSNGDTTFQAVEKMLDFIKRSDVASVEILLDTQMKNSGELAAIIRKRMEELSISGDARTSKHVDFDLKNCSSDYIVATADGVIIDAVKYVVDIPGCIAADPQKLAGNSSNNP</sequence>
<keyword evidence="4" id="KW-1185">Reference proteome</keyword>
<dbReference type="InterPro" id="IPR041652">
    <property type="entry name" value="DUF5616"/>
</dbReference>
<protein>
    <recommendedName>
        <fullName evidence="5">DUF434 domain-containing protein</fullName>
    </recommendedName>
</protein>
<evidence type="ECO:0000259" key="1">
    <source>
        <dbReference type="Pfam" id="PF04256"/>
    </source>
</evidence>
<dbReference type="OrthoDB" id="60095at2157"/>
<accession>A0A7Z7FCL1</accession>
<dbReference type="EMBL" id="FNCA01000004">
    <property type="protein sequence ID" value="SDF85932.1"/>
    <property type="molecule type" value="Genomic_DNA"/>
</dbReference>
<reference evidence="3 4" key="1">
    <citation type="submission" date="2016-10" db="EMBL/GenBank/DDBJ databases">
        <authorList>
            <person name="Varghese N."/>
            <person name="Submissions S."/>
        </authorList>
    </citation>
    <scope>NUCLEOTIDE SEQUENCE [LARGE SCALE GENOMIC DNA]</scope>
    <source>
        <strain evidence="3 4">PL 12/M</strain>
    </source>
</reference>
<dbReference type="InterPro" id="IPR007368">
    <property type="entry name" value="DUF434"/>
</dbReference>
<feature type="domain" description="DUF5616" evidence="2">
    <location>
        <begin position="78"/>
        <end position="216"/>
    </location>
</feature>
<evidence type="ECO:0000259" key="2">
    <source>
        <dbReference type="Pfam" id="PF18481"/>
    </source>
</evidence>
<comment type="caution">
    <text evidence="3">The sequence shown here is derived from an EMBL/GenBank/DDBJ whole genome shotgun (WGS) entry which is preliminary data.</text>
</comment>
<feature type="domain" description="DUF434" evidence="1">
    <location>
        <begin position="20"/>
        <end position="72"/>
    </location>
</feature>
<dbReference type="Pfam" id="PF04256">
    <property type="entry name" value="DUF434"/>
    <property type="match status" value="1"/>
</dbReference>
<organism evidence="3 4">
    <name type="scientific">Methanolobus vulcani</name>
    <dbReference type="NCBI Taxonomy" id="38026"/>
    <lineage>
        <taxon>Archaea</taxon>
        <taxon>Methanobacteriati</taxon>
        <taxon>Methanobacteriota</taxon>
        <taxon>Stenosarchaea group</taxon>
        <taxon>Methanomicrobia</taxon>
        <taxon>Methanosarcinales</taxon>
        <taxon>Methanosarcinaceae</taxon>
        <taxon>Methanolobus</taxon>
    </lineage>
</organism>
<dbReference type="Pfam" id="PF18481">
    <property type="entry name" value="DUF5616"/>
    <property type="match status" value="1"/>
</dbReference>
<dbReference type="Proteomes" id="UP000199259">
    <property type="component" value="Unassembled WGS sequence"/>
</dbReference>
<evidence type="ECO:0008006" key="5">
    <source>
        <dbReference type="Google" id="ProtNLM"/>
    </source>
</evidence>
<name>A0A7Z7FCL1_9EURY</name>
<evidence type="ECO:0000313" key="4">
    <source>
        <dbReference type="Proteomes" id="UP000199259"/>
    </source>
</evidence>
<dbReference type="PANTHER" id="PTHR42252">
    <property type="entry name" value="DUF5616 DOMAIN-CONTAINING PROTEIN"/>
    <property type="match status" value="1"/>
</dbReference>
<proteinExistence type="predicted"/>
<dbReference type="RefSeq" id="WP_091709895.1">
    <property type="nucleotide sequence ID" value="NZ_FNCA01000004.1"/>
</dbReference>
<evidence type="ECO:0000313" key="3">
    <source>
        <dbReference type="EMBL" id="SDF85932.1"/>
    </source>
</evidence>